<accession>A0AAD7XKS9</accession>
<evidence type="ECO:0008006" key="3">
    <source>
        <dbReference type="Google" id="ProtNLM"/>
    </source>
</evidence>
<evidence type="ECO:0000313" key="2">
    <source>
        <dbReference type="Proteomes" id="UP001230188"/>
    </source>
</evidence>
<comment type="caution">
    <text evidence="1">The sequence shown here is derived from an EMBL/GenBank/DDBJ whole genome shotgun (WGS) entry which is preliminary data.</text>
</comment>
<name>A0AAD7XKS9_9STRA</name>
<sequence>MEEVLRTSSTIVGYGALLSPESSRLTFPGLKNFRLVRIQGWRRVFAHPHLFLMSRGLLDVDTMRLASLSAEPCDGASFVAAAFDVMLDDAQRAAFLLREREYSLVRVDCVDLVGGRRTTGVMCARNTDAACVGVPRPTGIRSIWDWPPDSGLLPADVYLRHVLLAAEKAGAEAEQSFLRDTFLADRVTTLAAYLVVKEQRDAIMRSGAALPPDLRPRFSG</sequence>
<organism evidence="1 2">
    <name type="scientific">Chrysophaeum taylorii</name>
    <dbReference type="NCBI Taxonomy" id="2483200"/>
    <lineage>
        <taxon>Eukaryota</taxon>
        <taxon>Sar</taxon>
        <taxon>Stramenopiles</taxon>
        <taxon>Ochrophyta</taxon>
        <taxon>Pelagophyceae</taxon>
        <taxon>Pelagomonadales</taxon>
        <taxon>Pelagomonadaceae</taxon>
        <taxon>Chrysophaeum</taxon>
    </lineage>
</organism>
<reference evidence="1" key="1">
    <citation type="submission" date="2023-01" db="EMBL/GenBank/DDBJ databases">
        <title>Metagenome sequencing of chrysophaentin producing Chrysophaeum taylorii.</title>
        <authorList>
            <person name="Davison J."/>
            <person name="Bewley C."/>
        </authorList>
    </citation>
    <scope>NUCLEOTIDE SEQUENCE</scope>
    <source>
        <strain evidence="1">NIES-1699</strain>
    </source>
</reference>
<dbReference type="PANTHER" id="PTHR35748">
    <property type="entry name" value="OS05G0358400 PROTEIN"/>
    <property type="match status" value="1"/>
</dbReference>
<dbReference type="AlphaFoldDB" id="A0AAD7XKS9"/>
<keyword evidence="2" id="KW-1185">Reference proteome</keyword>
<protein>
    <recommendedName>
        <fullName evidence="3">Gamma-glutamylcyclotransferase</fullName>
    </recommendedName>
</protein>
<dbReference type="EMBL" id="JAQMWT010000391">
    <property type="protein sequence ID" value="KAJ8601981.1"/>
    <property type="molecule type" value="Genomic_DNA"/>
</dbReference>
<dbReference type="Proteomes" id="UP001230188">
    <property type="component" value="Unassembled WGS sequence"/>
</dbReference>
<gene>
    <name evidence="1" type="ORF">CTAYLR_002713</name>
</gene>
<evidence type="ECO:0000313" key="1">
    <source>
        <dbReference type="EMBL" id="KAJ8601981.1"/>
    </source>
</evidence>
<proteinExistence type="predicted"/>
<dbReference type="PANTHER" id="PTHR35748:SF1">
    <property type="entry name" value="OS05G0358400 PROTEIN"/>
    <property type="match status" value="1"/>
</dbReference>